<accession>A0A3R8LQW3</accession>
<dbReference type="Proteomes" id="UP000270261">
    <property type="component" value="Unassembled WGS sequence"/>
</dbReference>
<dbReference type="AlphaFoldDB" id="A0A3R8LQW3"/>
<organism evidence="4 5">
    <name type="scientific">Lautropia dentalis</name>
    <dbReference type="NCBI Taxonomy" id="2490857"/>
    <lineage>
        <taxon>Bacteria</taxon>
        <taxon>Pseudomonadati</taxon>
        <taxon>Pseudomonadota</taxon>
        <taxon>Betaproteobacteria</taxon>
        <taxon>Burkholderiales</taxon>
        <taxon>Burkholderiaceae</taxon>
        <taxon>Lautropia</taxon>
    </lineage>
</organism>
<evidence type="ECO:0000259" key="3">
    <source>
        <dbReference type="Pfam" id="PF16326"/>
    </source>
</evidence>
<keyword evidence="1" id="KW-0547">Nucleotide-binding</keyword>
<dbReference type="EMBL" id="RRUE01000002">
    <property type="protein sequence ID" value="RRN44184.1"/>
    <property type="molecule type" value="Genomic_DNA"/>
</dbReference>
<evidence type="ECO:0000256" key="1">
    <source>
        <dbReference type="ARBA" id="ARBA00022741"/>
    </source>
</evidence>
<proteinExistence type="predicted"/>
<dbReference type="Gene3D" id="1.10.287.380">
    <property type="entry name" value="Valyl-tRNA synthetase, C-terminal domain"/>
    <property type="match status" value="1"/>
</dbReference>
<protein>
    <recommendedName>
        <fullName evidence="3">ABC transporter Uup C-terminal domain-containing protein</fullName>
    </recommendedName>
</protein>
<evidence type="ECO:0000313" key="4">
    <source>
        <dbReference type="EMBL" id="RRN44184.1"/>
    </source>
</evidence>
<keyword evidence="5" id="KW-1185">Reference proteome</keyword>
<dbReference type="InterPro" id="IPR032524">
    <property type="entry name" value="ABC_tran_C"/>
</dbReference>
<keyword evidence="2" id="KW-0067">ATP-binding</keyword>
<evidence type="ECO:0000313" key="5">
    <source>
        <dbReference type="Proteomes" id="UP000270261"/>
    </source>
</evidence>
<name>A0A3R8LQW3_9BURK</name>
<gene>
    <name evidence="4" type="ORF">EHV23_12590</name>
</gene>
<dbReference type="Pfam" id="PF16326">
    <property type="entry name" value="ABC_tran_CTD"/>
    <property type="match status" value="1"/>
</dbReference>
<feature type="domain" description="ABC transporter Uup C-terminal" evidence="3">
    <location>
        <begin position="2"/>
        <end position="62"/>
    </location>
</feature>
<dbReference type="InterPro" id="IPR037118">
    <property type="entry name" value="Val-tRNA_synth_C_sf"/>
</dbReference>
<dbReference type="GO" id="GO:0005524">
    <property type="term" value="F:ATP binding"/>
    <property type="evidence" value="ECO:0007669"/>
    <property type="project" value="UniProtKB-KW"/>
</dbReference>
<dbReference type="GO" id="GO:0003677">
    <property type="term" value="F:DNA binding"/>
    <property type="evidence" value="ECO:0007669"/>
    <property type="project" value="InterPro"/>
</dbReference>
<comment type="caution">
    <text evidence="4">The sequence shown here is derived from an EMBL/GenBank/DDBJ whole genome shotgun (WGS) entry which is preliminary data.</text>
</comment>
<reference evidence="4 5" key="1">
    <citation type="submission" date="2018-11" db="EMBL/GenBank/DDBJ databases">
        <title>Genome sequencing of Lautropia sp. KCOM 2505 (= ChDC F240).</title>
        <authorList>
            <person name="Kook J.-K."/>
            <person name="Park S.-N."/>
            <person name="Lim Y.K."/>
        </authorList>
    </citation>
    <scope>NUCLEOTIDE SEQUENCE [LARGE SCALE GENOMIC DNA]</scope>
    <source>
        <strain evidence="4 5">KCOM 2505</strain>
    </source>
</reference>
<sequence length="75" mass="8451">MRDLASLPGDIEALEAEIAADQQAMTDADFFRQPPDAIKAFQTALEDKEAKLLDMMERWEVLLEKEAQVNASRGR</sequence>
<evidence type="ECO:0000256" key="2">
    <source>
        <dbReference type="ARBA" id="ARBA00022840"/>
    </source>
</evidence>